<feature type="transmembrane region" description="Helical" evidence="2">
    <location>
        <begin position="21"/>
        <end position="38"/>
    </location>
</feature>
<protein>
    <submittedName>
        <fullName evidence="4">Transcriptional regulator</fullName>
    </submittedName>
</protein>
<dbReference type="Pfam" id="PF03816">
    <property type="entry name" value="LytR_cpsA_psr"/>
    <property type="match status" value="1"/>
</dbReference>
<keyword evidence="5" id="KW-1185">Reference proteome</keyword>
<proteinExistence type="inferred from homology"/>
<dbReference type="NCBIfam" id="TIGR00350">
    <property type="entry name" value="lytR_cpsA_psr"/>
    <property type="match status" value="1"/>
</dbReference>
<dbReference type="InterPro" id="IPR004474">
    <property type="entry name" value="LytR_CpsA_psr"/>
</dbReference>
<dbReference type="AlphaFoldDB" id="A0A0M1P0T4"/>
<gene>
    <name evidence="4" type="ORF">AM231_01005</name>
</gene>
<evidence type="ECO:0000313" key="5">
    <source>
        <dbReference type="Proteomes" id="UP000036932"/>
    </source>
</evidence>
<dbReference type="InterPro" id="IPR050922">
    <property type="entry name" value="LytR/CpsA/Psr_CW_biosynth"/>
</dbReference>
<accession>A0A0M1P0T4</accession>
<reference evidence="5" key="1">
    <citation type="submission" date="2015-08" db="EMBL/GenBank/DDBJ databases">
        <title>Genome sequencing project for genomic taxonomy and phylogenomics of Bacillus-like bacteria.</title>
        <authorList>
            <person name="Liu B."/>
            <person name="Wang J."/>
            <person name="Zhu Y."/>
            <person name="Liu G."/>
            <person name="Chen Q."/>
            <person name="Chen Z."/>
            <person name="Lan J."/>
            <person name="Che J."/>
            <person name="Ge C."/>
            <person name="Shi H."/>
            <person name="Pan Z."/>
            <person name="Liu X."/>
        </authorList>
    </citation>
    <scope>NUCLEOTIDE SEQUENCE [LARGE SCALE GENOMIC DNA]</scope>
    <source>
        <strain evidence="5">FJAT-22460</strain>
    </source>
</reference>
<dbReference type="RefSeq" id="WP_054400913.1">
    <property type="nucleotide sequence ID" value="NZ_LIUT01000001.1"/>
</dbReference>
<keyword evidence="2" id="KW-0472">Membrane</keyword>
<comment type="caution">
    <text evidence="4">The sequence shown here is derived from an EMBL/GenBank/DDBJ whole genome shotgun (WGS) entry which is preliminary data.</text>
</comment>
<sequence length="338" mass="38890">MEARRLRRSKKNNSKNSKKKWISISLIILFLAGAGFLFRKELSLFAFNTLLKKDVKTTLDRSYKPIGDEKEDTPVLEGQPFSILLLGIDQRDQEPSRSDTIIYSVIRPKDNKALLVSIPRDTYTDIIGRDVTSKINSAYAHGGEKMSIDTVENLLNNRVDFYGTVNFNGVIDVVDAVGGVKLPITKLIENKNPQHEKLRIEPNKPIYSGHEALSYVRYREDSDFKRTERQRIFIKAFMEKILELKNITKVPELIEIVGSNFSTNMNPDHILELAETMYLNDTLPDFESYMLQGNGKMRGSTWYYDIDSEDLEYTQNLISNWLNGDINKQDLIHPKDMN</sequence>
<evidence type="ECO:0000259" key="3">
    <source>
        <dbReference type="Pfam" id="PF03816"/>
    </source>
</evidence>
<feature type="domain" description="Cell envelope-related transcriptional attenuator" evidence="3">
    <location>
        <begin position="97"/>
        <end position="241"/>
    </location>
</feature>
<dbReference type="PATRIC" id="fig|1705565.3.peg.2035"/>
<evidence type="ECO:0000256" key="1">
    <source>
        <dbReference type="ARBA" id="ARBA00006068"/>
    </source>
</evidence>
<keyword evidence="2" id="KW-0812">Transmembrane</keyword>
<dbReference type="Proteomes" id="UP000036932">
    <property type="component" value="Unassembled WGS sequence"/>
</dbReference>
<dbReference type="EMBL" id="LIUT01000001">
    <property type="protein sequence ID" value="KOR87855.1"/>
    <property type="molecule type" value="Genomic_DNA"/>
</dbReference>
<organism evidence="4 5">
    <name type="scientific">Paenibacillus solani</name>
    <dbReference type="NCBI Taxonomy" id="1705565"/>
    <lineage>
        <taxon>Bacteria</taxon>
        <taxon>Bacillati</taxon>
        <taxon>Bacillota</taxon>
        <taxon>Bacilli</taxon>
        <taxon>Bacillales</taxon>
        <taxon>Paenibacillaceae</taxon>
        <taxon>Paenibacillus</taxon>
    </lineage>
</organism>
<evidence type="ECO:0000313" key="4">
    <source>
        <dbReference type="EMBL" id="KOR87855.1"/>
    </source>
</evidence>
<evidence type="ECO:0000256" key="2">
    <source>
        <dbReference type="SAM" id="Phobius"/>
    </source>
</evidence>
<dbReference type="OrthoDB" id="27330at2"/>
<comment type="similarity">
    <text evidence="1">Belongs to the LytR/CpsA/Psr (LCP) family.</text>
</comment>
<dbReference type="PANTHER" id="PTHR33392:SF6">
    <property type="entry name" value="POLYISOPRENYL-TEICHOIC ACID--PEPTIDOGLYCAN TEICHOIC ACID TRANSFERASE TAGU"/>
    <property type="match status" value="1"/>
</dbReference>
<dbReference type="Gene3D" id="3.40.630.190">
    <property type="entry name" value="LCP protein"/>
    <property type="match status" value="1"/>
</dbReference>
<keyword evidence="2" id="KW-1133">Transmembrane helix</keyword>
<dbReference type="PANTHER" id="PTHR33392">
    <property type="entry name" value="POLYISOPRENYL-TEICHOIC ACID--PEPTIDOGLYCAN TEICHOIC ACID TRANSFERASE TAGU"/>
    <property type="match status" value="1"/>
</dbReference>
<name>A0A0M1P0T4_9BACL</name>